<feature type="compositionally biased region" description="Pro residues" evidence="1">
    <location>
        <begin position="14"/>
        <end position="27"/>
    </location>
</feature>
<organism evidence="2 3">
    <name type="scientific">Rattus norvegicus</name>
    <name type="common">Rat</name>
    <dbReference type="NCBI Taxonomy" id="10116"/>
    <lineage>
        <taxon>Eukaryota</taxon>
        <taxon>Metazoa</taxon>
        <taxon>Chordata</taxon>
        <taxon>Craniata</taxon>
        <taxon>Vertebrata</taxon>
        <taxon>Euteleostomi</taxon>
        <taxon>Mammalia</taxon>
        <taxon>Eutheria</taxon>
        <taxon>Euarchontoglires</taxon>
        <taxon>Glires</taxon>
        <taxon>Rodentia</taxon>
        <taxon>Myomorpha</taxon>
        <taxon>Muroidea</taxon>
        <taxon>Muridae</taxon>
        <taxon>Murinae</taxon>
        <taxon>Rattus</taxon>
    </lineage>
</organism>
<accession>A6JNE6</accession>
<evidence type="ECO:0000313" key="3">
    <source>
        <dbReference type="Proteomes" id="UP000234681"/>
    </source>
</evidence>
<gene>
    <name evidence="2" type="ORF">rCG_31731</name>
</gene>
<evidence type="ECO:0000313" key="2">
    <source>
        <dbReference type="EMBL" id="EDL78420.1"/>
    </source>
</evidence>
<name>A6JNE6_RAT</name>
<proteinExistence type="predicted"/>
<dbReference type="Proteomes" id="UP000234681">
    <property type="component" value="Chromosome 8"/>
</dbReference>
<evidence type="ECO:0000256" key="1">
    <source>
        <dbReference type="SAM" id="MobiDB-lite"/>
    </source>
</evidence>
<dbReference type="AlphaFoldDB" id="A6JNE6"/>
<sequence>MQGLWAAALQEGGSPPPFGTPQRPGFPPQHSLLQSPWLSSQPIRPGAAPLQYSSGVHDDDTVWIHTEHILLGLGYLTQDDILKFHSFAFKIHDVLVFNSCIVFQWVDVPHCLYAFFR</sequence>
<reference evidence="2 3" key="1">
    <citation type="submission" date="2005-09" db="EMBL/GenBank/DDBJ databases">
        <authorList>
            <person name="Mural R.J."/>
            <person name="Li P.W."/>
            <person name="Adams M.D."/>
            <person name="Amanatides P.G."/>
            <person name="Baden-Tillson H."/>
            <person name="Barnstead M."/>
            <person name="Chin S.H."/>
            <person name="Dew I."/>
            <person name="Evans C.A."/>
            <person name="Ferriera S."/>
            <person name="Flanigan M."/>
            <person name="Fosler C."/>
            <person name="Glodek A."/>
            <person name="Gu Z."/>
            <person name="Holt R.A."/>
            <person name="Jennings D."/>
            <person name="Kraft C.L."/>
            <person name="Lu F."/>
            <person name="Nguyen T."/>
            <person name="Nusskern D.R."/>
            <person name="Pfannkoch C.M."/>
            <person name="Sitter C."/>
            <person name="Sutton G.G."/>
            <person name="Venter J.C."/>
            <person name="Wang Z."/>
            <person name="Woodage T."/>
            <person name="Zheng X.H."/>
            <person name="Zhong F."/>
        </authorList>
    </citation>
    <scope>NUCLEOTIDE SEQUENCE [LARGE SCALE GENOMIC DNA]</scope>
    <source>
        <strain>BN</strain>
        <strain evidence="3">Sprague-Dawley</strain>
    </source>
</reference>
<protein>
    <submittedName>
        <fullName evidence="2">RCG31731</fullName>
    </submittedName>
</protein>
<feature type="region of interest" description="Disordered" evidence="1">
    <location>
        <begin position="11"/>
        <end position="31"/>
    </location>
</feature>
<dbReference type="EMBL" id="CH473993">
    <property type="protein sequence ID" value="EDL78420.1"/>
    <property type="molecule type" value="Genomic_DNA"/>
</dbReference>